<dbReference type="AlphaFoldDB" id="X1G854"/>
<organism evidence="1">
    <name type="scientific">marine sediment metagenome</name>
    <dbReference type="NCBI Taxonomy" id="412755"/>
    <lineage>
        <taxon>unclassified sequences</taxon>
        <taxon>metagenomes</taxon>
        <taxon>ecological metagenomes</taxon>
    </lineage>
</organism>
<accession>X1G854</accession>
<dbReference type="EMBL" id="BARU01007078">
    <property type="protein sequence ID" value="GAH40980.1"/>
    <property type="molecule type" value="Genomic_DNA"/>
</dbReference>
<evidence type="ECO:0000313" key="1">
    <source>
        <dbReference type="EMBL" id="GAH40980.1"/>
    </source>
</evidence>
<reference evidence="1" key="1">
    <citation type="journal article" date="2014" name="Front. Microbiol.">
        <title>High frequency of phylogenetically diverse reductive dehalogenase-homologous genes in deep subseafloor sedimentary metagenomes.</title>
        <authorList>
            <person name="Kawai M."/>
            <person name="Futagami T."/>
            <person name="Toyoda A."/>
            <person name="Takaki Y."/>
            <person name="Nishi S."/>
            <person name="Hori S."/>
            <person name="Arai W."/>
            <person name="Tsubouchi T."/>
            <person name="Morono Y."/>
            <person name="Uchiyama I."/>
            <person name="Ito T."/>
            <person name="Fujiyama A."/>
            <person name="Inagaki F."/>
            <person name="Takami H."/>
        </authorList>
    </citation>
    <scope>NUCLEOTIDE SEQUENCE</scope>
    <source>
        <strain evidence="1">Expedition CK06-06</strain>
    </source>
</reference>
<name>X1G854_9ZZZZ</name>
<comment type="caution">
    <text evidence="1">The sequence shown here is derived from an EMBL/GenBank/DDBJ whole genome shotgun (WGS) entry which is preliminary data.</text>
</comment>
<proteinExistence type="predicted"/>
<gene>
    <name evidence="1" type="ORF">S03H2_13959</name>
</gene>
<sequence length="68" mass="7743">MYYWDASTGETTDPRIVSSIIDSLRNRFGDNVDICVVESDASAMRTKYAFKVLGYDKLCEEKGERDPL</sequence>
<protein>
    <submittedName>
        <fullName evidence="1">Uncharacterized protein</fullName>
    </submittedName>
</protein>